<name>A0A4R6B524_9RHOB</name>
<protein>
    <submittedName>
        <fullName evidence="2">Lytic transglycosylase domain-containing protein</fullName>
    </submittedName>
</protein>
<dbReference type="Proteomes" id="UP000294562">
    <property type="component" value="Unassembled WGS sequence"/>
</dbReference>
<sequence>MTGGVQTVCETAARRASSMTGVPLKVLLAVSLTESGRKTGATFGAWPWTLNIAGKGAFFDSKSAALARAHATLAGGERSFDLGCFQINYRWHGEAFGALSDMLDPDLNAQYAARFLRDLFAESGDWSVAVGHYHSRTPQYANRYRKIFHRHLANLGGGPIPVQSFPPATAVAPTVTRGPNRFPLLQPGGAPVSMGSLVPTRPNTGSLFGDRTSRSMWGG</sequence>
<dbReference type="Gene3D" id="1.10.530.10">
    <property type="match status" value="1"/>
</dbReference>
<dbReference type="SUPFAM" id="SSF53955">
    <property type="entry name" value="Lysozyme-like"/>
    <property type="match status" value="1"/>
</dbReference>
<proteinExistence type="predicted"/>
<gene>
    <name evidence="2" type="ORF">E2L05_04565</name>
</gene>
<dbReference type="OrthoDB" id="5945995at2"/>
<dbReference type="AlphaFoldDB" id="A0A4R6B524"/>
<organism evidence="2 3">
    <name type="scientific">Meridianimarinicoccus aquatilis</name>
    <dbReference type="NCBI Taxonomy" id="2552766"/>
    <lineage>
        <taxon>Bacteria</taxon>
        <taxon>Pseudomonadati</taxon>
        <taxon>Pseudomonadota</taxon>
        <taxon>Alphaproteobacteria</taxon>
        <taxon>Rhodobacterales</taxon>
        <taxon>Paracoccaceae</taxon>
        <taxon>Meridianimarinicoccus</taxon>
    </lineage>
</organism>
<keyword evidence="3" id="KW-1185">Reference proteome</keyword>
<reference evidence="2 3" key="1">
    <citation type="submission" date="2019-03" db="EMBL/GenBank/DDBJ databases">
        <title>Rhodobacteraceae bacterium SM1902, a new member of the family Rhodobacteraceae isolated from Yantai.</title>
        <authorList>
            <person name="Sun Y."/>
        </authorList>
    </citation>
    <scope>NUCLEOTIDE SEQUENCE [LARGE SCALE GENOMIC DNA]</scope>
    <source>
        <strain evidence="2 3">SM1902</strain>
    </source>
</reference>
<feature type="region of interest" description="Disordered" evidence="1">
    <location>
        <begin position="193"/>
        <end position="219"/>
    </location>
</feature>
<dbReference type="InterPro" id="IPR023346">
    <property type="entry name" value="Lysozyme-like_dom_sf"/>
</dbReference>
<dbReference type="EMBL" id="SMZO01000007">
    <property type="protein sequence ID" value="TDL90646.1"/>
    <property type="molecule type" value="Genomic_DNA"/>
</dbReference>
<dbReference type="CDD" id="cd13400">
    <property type="entry name" value="LT_IagB-like"/>
    <property type="match status" value="1"/>
</dbReference>
<evidence type="ECO:0000313" key="2">
    <source>
        <dbReference type="EMBL" id="TDL90646.1"/>
    </source>
</evidence>
<comment type="caution">
    <text evidence="2">The sequence shown here is derived from an EMBL/GenBank/DDBJ whole genome shotgun (WGS) entry which is preliminary data.</text>
</comment>
<accession>A0A4R6B524</accession>
<evidence type="ECO:0000313" key="3">
    <source>
        <dbReference type="Proteomes" id="UP000294562"/>
    </source>
</evidence>
<evidence type="ECO:0000256" key="1">
    <source>
        <dbReference type="SAM" id="MobiDB-lite"/>
    </source>
</evidence>